<protein>
    <submittedName>
        <fullName evidence="2">Uncharacterized protein</fullName>
    </submittedName>
</protein>
<name>A0A517T5Z9_9PLAN</name>
<dbReference type="EMBL" id="CP036316">
    <property type="protein sequence ID" value="QDT63781.1"/>
    <property type="molecule type" value="Genomic_DNA"/>
</dbReference>
<keyword evidence="3" id="KW-1185">Reference proteome</keyword>
<proteinExistence type="predicted"/>
<dbReference type="AlphaFoldDB" id="A0A517T5Z9"/>
<gene>
    <name evidence="2" type="ORF">V22_10060</name>
</gene>
<evidence type="ECO:0000313" key="3">
    <source>
        <dbReference type="Proteomes" id="UP000319976"/>
    </source>
</evidence>
<organism evidence="2 3">
    <name type="scientific">Calycomorphotria hydatis</name>
    <dbReference type="NCBI Taxonomy" id="2528027"/>
    <lineage>
        <taxon>Bacteria</taxon>
        <taxon>Pseudomonadati</taxon>
        <taxon>Planctomycetota</taxon>
        <taxon>Planctomycetia</taxon>
        <taxon>Planctomycetales</taxon>
        <taxon>Planctomycetaceae</taxon>
        <taxon>Calycomorphotria</taxon>
    </lineage>
</organism>
<feature type="region of interest" description="Disordered" evidence="1">
    <location>
        <begin position="47"/>
        <end position="76"/>
    </location>
</feature>
<dbReference type="KEGG" id="chya:V22_10060"/>
<evidence type="ECO:0000256" key="1">
    <source>
        <dbReference type="SAM" id="MobiDB-lite"/>
    </source>
</evidence>
<dbReference type="Proteomes" id="UP000319976">
    <property type="component" value="Chromosome"/>
</dbReference>
<accession>A0A517T5Z9</accession>
<sequence length="105" mass="11269">MQLIVFAQGSQNCHSREGGNPQAISGYEFRTPAFAGVTGLKNLGGELESPWSPVADAPGSPGYRRRRGPQLQPTQLPIGIKDTKCAVAEHLRLTQLPVGIKNTKC</sequence>
<reference evidence="2 3" key="1">
    <citation type="submission" date="2019-02" db="EMBL/GenBank/DDBJ databases">
        <title>Deep-cultivation of Planctomycetes and their phenomic and genomic characterization uncovers novel biology.</title>
        <authorList>
            <person name="Wiegand S."/>
            <person name="Jogler M."/>
            <person name="Boedeker C."/>
            <person name="Pinto D."/>
            <person name="Vollmers J."/>
            <person name="Rivas-Marin E."/>
            <person name="Kohn T."/>
            <person name="Peeters S.H."/>
            <person name="Heuer A."/>
            <person name="Rast P."/>
            <person name="Oberbeckmann S."/>
            <person name="Bunk B."/>
            <person name="Jeske O."/>
            <person name="Meyerdierks A."/>
            <person name="Storesund J.E."/>
            <person name="Kallscheuer N."/>
            <person name="Luecker S."/>
            <person name="Lage O.M."/>
            <person name="Pohl T."/>
            <person name="Merkel B.J."/>
            <person name="Hornburger P."/>
            <person name="Mueller R.-W."/>
            <person name="Bruemmer F."/>
            <person name="Labrenz M."/>
            <person name="Spormann A.M."/>
            <person name="Op den Camp H."/>
            <person name="Overmann J."/>
            <person name="Amann R."/>
            <person name="Jetten M.S.M."/>
            <person name="Mascher T."/>
            <person name="Medema M.H."/>
            <person name="Devos D.P."/>
            <person name="Kaster A.-K."/>
            <person name="Ovreas L."/>
            <person name="Rohde M."/>
            <person name="Galperin M.Y."/>
            <person name="Jogler C."/>
        </authorList>
    </citation>
    <scope>NUCLEOTIDE SEQUENCE [LARGE SCALE GENOMIC DNA]</scope>
    <source>
        <strain evidence="2 3">V22</strain>
    </source>
</reference>
<evidence type="ECO:0000313" key="2">
    <source>
        <dbReference type="EMBL" id="QDT63781.1"/>
    </source>
</evidence>